<gene>
    <name evidence="1" type="ORF">GCM10009560_69650</name>
</gene>
<dbReference type="EMBL" id="BAAAHQ010000046">
    <property type="protein sequence ID" value="GAA0950358.1"/>
    <property type="molecule type" value="Genomic_DNA"/>
</dbReference>
<protein>
    <submittedName>
        <fullName evidence="1">Uncharacterized protein</fullName>
    </submittedName>
</protein>
<comment type="caution">
    <text evidence="1">The sequence shown here is derived from an EMBL/GenBank/DDBJ whole genome shotgun (WGS) entry which is preliminary data.</text>
</comment>
<evidence type="ECO:0000313" key="1">
    <source>
        <dbReference type="EMBL" id="GAA0950358.1"/>
    </source>
</evidence>
<accession>A0ABP4BFJ0</accession>
<reference evidence="2" key="1">
    <citation type="journal article" date="2019" name="Int. J. Syst. Evol. Microbiol.">
        <title>The Global Catalogue of Microorganisms (GCM) 10K type strain sequencing project: providing services to taxonomists for standard genome sequencing and annotation.</title>
        <authorList>
            <consortium name="The Broad Institute Genomics Platform"/>
            <consortium name="The Broad Institute Genome Sequencing Center for Infectious Disease"/>
            <person name="Wu L."/>
            <person name="Ma J."/>
        </authorList>
    </citation>
    <scope>NUCLEOTIDE SEQUENCE [LARGE SCALE GENOMIC DNA]</scope>
    <source>
        <strain evidence="2">JCM 11136</strain>
    </source>
</reference>
<proteinExistence type="predicted"/>
<name>A0ABP4BFJ0_9ACTN</name>
<evidence type="ECO:0000313" key="2">
    <source>
        <dbReference type="Proteomes" id="UP001501578"/>
    </source>
</evidence>
<sequence length="104" mass="11245">MQETVKGKHIMFNVKRTLTAAALSTALAGGIFGLGATTTTTAANASAIGSGISANLGPRCVWVQKNGHVKFGHKKNKVTVTKFKHHPFHIKRERGCVKDTHFIY</sequence>
<keyword evidence="2" id="KW-1185">Reference proteome</keyword>
<organism evidence="1 2">
    <name type="scientific">Nonomuraea longicatena</name>
    <dbReference type="NCBI Taxonomy" id="83682"/>
    <lineage>
        <taxon>Bacteria</taxon>
        <taxon>Bacillati</taxon>
        <taxon>Actinomycetota</taxon>
        <taxon>Actinomycetes</taxon>
        <taxon>Streptosporangiales</taxon>
        <taxon>Streptosporangiaceae</taxon>
        <taxon>Nonomuraea</taxon>
    </lineage>
</organism>
<dbReference type="Proteomes" id="UP001501578">
    <property type="component" value="Unassembled WGS sequence"/>
</dbReference>